<dbReference type="OrthoDB" id="244061at2759"/>
<keyword evidence="3" id="KW-0812">Transmembrane</keyword>
<evidence type="ECO:0000256" key="3">
    <source>
        <dbReference type="SAM" id="Phobius"/>
    </source>
</evidence>
<organism evidence="4 5">
    <name type="scientific">Clavispora lusitaniae (strain ATCC 42720)</name>
    <name type="common">Yeast</name>
    <name type="synonym">Candida lusitaniae</name>
    <dbReference type="NCBI Taxonomy" id="306902"/>
    <lineage>
        <taxon>Eukaryota</taxon>
        <taxon>Fungi</taxon>
        <taxon>Dikarya</taxon>
        <taxon>Ascomycota</taxon>
        <taxon>Saccharomycotina</taxon>
        <taxon>Pichiomycetes</taxon>
        <taxon>Metschnikowiaceae</taxon>
        <taxon>Clavispora</taxon>
    </lineage>
</organism>
<reference evidence="4 5" key="1">
    <citation type="journal article" date="2009" name="Nature">
        <title>Evolution of pathogenicity and sexual reproduction in eight Candida genomes.</title>
        <authorList>
            <person name="Butler G."/>
            <person name="Rasmussen M.D."/>
            <person name="Lin M.F."/>
            <person name="Santos M.A."/>
            <person name="Sakthikumar S."/>
            <person name="Munro C.A."/>
            <person name="Rheinbay E."/>
            <person name="Grabherr M."/>
            <person name="Forche A."/>
            <person name="Reedy J.L."/>
            <person name="Agrafioti I."/>
            <person name="Arnaud M.B."/>
            <person name="Bates S."/>
            <person name="Brown A.J."/>
            <person name="Brunke S."/>
            <person name="Costanzo M.C."/>
            <person name="Fitzpatrick D.A."/>
            <person name="de Groot P.W."/>
            <person name="Harris D."/>
            <person name="Hoyer L.L."/>
            <person name="Hube B."/>
            <person name="Klis F.M."/>
            <person name="Kodira C."/>
            <person name="Lennard N."/>
            <person name="Logue M.E."/>
            <person name="Martin R."/>
            <person name="Neiman A.M."/>
            <person name="Nikolaou E."/>
            <person name="Quail M.A."/>
            <person name="Quinn J."/>
            <person name="Santos M.C."/>
            <person name="Schmitzberger F.F."/>
            <person name="Sherlock G."/>
            <person name="Shah P."/>
            <person name="Silverstein K.A."/>
            <person name="Skrzypek M.S."/>
            <person name="Soll D."/>
            <person name="Staggs R."/>
            <person name="Stansfield I."/>
            <person name="Stumpf M.P."/>
            <person name="Sudbery P.E."/>
            <person name="Srikantha T."/>
            <person name="Zeng Q."/>
            <person name="Berman J."/>
            <person name="Berriman M."/>
            <person name="Heitman J."/>
            <person name="Gow N.A."/>
            <person name="Lorenz M.C."/>
            <person name="Birren B.W."/>
            <person name="Kellis M."/>
            <person name="Cuomo C.A."/>
        </authorList>
    </citation>
    <scope>NUCLEOTIDE SEQUENCE [LARGE SCALE GENOMIC DNA]</scope>
    <source>
        <strain evidence="4 5">ATCC 42720</strain>
    </source>
</reference>
<dbReference type="VEuPathDB" id="FungiDB:CLUG_04382"/>
<evidence type="ECO:0000256" key="2">
    <source>
        <dbReference type="SAM" id="Coils"/>
    </source>
</evidence>
<accession>C4Y854</accession>
<dbReference type="EMBL" id="CH408080">
    <property type="protein sequence ID" value="EEQ40254.1"/>
    <property type="molecule type" value="Genomic_DNA"/>
</dbReference>
<proteinExistence type="inferred from homology"/>
<sequence>MILIYPSCFIHSFVSVIFPAIILLRSISPRQYFIQYKVYIETMTTPSTAKLVGRALTQARKLVESDTEVSTIDLNLLGNLNTNQSLNYIKLESQLTSLEKDAEQREALTQELHSLEDELTLIEKSVASLGELVEELDQWSREVAREREAQAIS</sequence>
<dbReference type="Proteomes" id="UP000007703">
    <property type="component" value="Unassembled WGS sequence"/>
</dbReference>
<dbReference type="InterPro" id="IPR019269">
    <property type="entry name" value="BLOC1_su2"/>
</dbReference>
<evidence type="ECO:0000256" key="1">
    <source>
        <dbReference type="ARBA" id="ARBA00008468"/>
    </source>
</evidence>
<keyword evidence="3" id="KW-1133">Transmembrane helix</keyword>
<dbReference type="Pfam" id="PF10046">
    <property type="entry name" value="BLOC1_2"/>
    <property type="match status" value="1"/>
</dbReference>
<protein>
    <submittedName>
        <fullName evidence="4">Uncharacterized protein</fullName>
    </submittedName>
</protein>
<dbReference type="HOGENOM" id="CLU_1713051_0_0_1"/>
<keyword evidence="2" id="KW-0175">Coiled coil</keyword>
<feature type="transmembrane region" description="Helical" evidence="3">
    <location>
        <begin position="6"/>
        <end position="27"/>
    </location>
</feature>
<feature type="coiled-coil region" evidence="2">
    <location>
        <begin position="88"/>
        <end position="149"/>
    </location>
</feature>
<dbReference type="OMA" id="DEEYGAY"/>
<evidence type="ECO:0000313" key="4">
    <source>
        <dbReference type="EMBL" id="EEQ40254.1"/>
    </source>
</evidence>
<dbReference type="AlphaFoldDB" id="C4Y854"/>
<comment type="similarity">
    <text evidence="1">Belongs to the BLOC1S2 family.</text>
</comment>
<evidence type="ECO:0000313" key="5">
    <source>
        <dbReference type="Proteomes" id="UP000007703"/>
    </source>
</evidence>
<dbReference type="InParanoid" id="C4Y854"/>
<dbReference type="KEGG" id="clu:CLUG_04382"/>
<name>C4Y854_CLAL4</name>
<dbReference type="GeneID" id="8496384"/>
<gene>
    <name evidence="4" type="ORF">CLUG_04382</name>
</gene>
<keyword evidence="3" id="KW-0472">Membrane</keyword>